<dbReference type="GO" id="GO:0016655">
    <property type="term" value="F:oxidoreductase activity, acting on NAD(P)H, quinone or similar compound as acceptor"/>
    <property type="evidence" value="ECO:0007669"/>
    <property type="project" value="UniProtKB-UniRule"/>
</dbReference>
<keyword evidence="2 8" id="KW-1278">Translocase</keyword>
<dbReference type="NCBIfam" id="TIGR01936">
    <property type="entry name" value="nqrA"/>
    <property type="match status" value="1"/>
</dbReference>
<keyword evidence="3 8" id="KW-0520">NAD</keyword>
<gene>
    <name evidence="8" type="primary">nqrA</name>
    <name evidence="12" type="ORF">GPA21_00145</name>
</gene>
<evidence type="ECO:0000256" key="3">
    <source>
        <dbReference type="ARBA" id="ARBA00023027"/>
    </source>
</evidence>
<evidence type="ECO:0000256" key="1">
    <source>
        <dbReference type="ARBA" id="ARBA00022448"/>
    </source>
</evidence>
<dbReference type="RefSeq" id="WP_168986180.1">
    <property type="nucleotide sequence ID" value="NZ_CAWPHM010000111.1"/>
</dbReference>
<keyword evidence="13" id="KW-1185">Reference proteome</keyword>
<dbReference type="InterPro" id="IPR008703">
    <property type="entry name" value="NqrA"/>
</dbReference>
<evidence type="ECO:0000259" key="9">
    <source>
        <dbReference type="Pfam" id="PF05896"/>
    </source>
</evidence>
<name>A0A972FA49_9RHOO</name>
<evidence type="ECO:0000256" key="2">
    <source>
        <dbReference type="ARBA" id="ARBA00022967"/>
    </source>
</evidence>
<keyword evidence="4 8" id="KW-0915">Sodium</keyword>
<evidence type="ECO:0000256" key="5">
    <source>
        <dbReference type="ARBA" id="ARBA00023065"/>
    </source>
</evidence>
<feature type="domain" description="Na(+)-translocating NADH-quinone reductase subunit A C-terminal" evidence="10">
    <location>
        <begin position="265"/>
        <end position="313"/>
    </location>
</feature>
<reference evidence="12" key="1">
    <citation type="submission" date="2019-12" db="EMBL/GenBank/DDBJ databases">
        <title>Comparative genomics gives insights into the taxonomy of the Azoarcus-Aromatoleum group and reveals separate origins of nif in the plant-associated Azoarcus and non-plant-associated Aromatoleum sub-groups.</title>
        <authorList>
            <person name="Lafos M."/>
            <person name="Maluk M."/>
            <person name="Batista M."/>
            <person name="Junghare M."/>
            <person name="Carmona M."/>
            <person name="Faoro H."/>
            <person name="Cruz L.M."/>
            <person name="Battistoni F."/>
            <person name="De Souza E."/>
            <person name="Pedrosa F."/>
            <person name="Chen W.-M."/>
            <person name="Poole P.S."/>
            <person name="Dixon R.A."/>
            <person name="James E.K."/>
        </authorList>
    </citation>
    <scope>NUCLEOTIDE SEQUENCE</scope>
    <source>
        <strain evidence="12">NSC3</strain>
    </source>
</reference>
<evidence type="ECO:0000313" key="12">
    <source>
        <dbReference type="EMBL" id="NMG01382.1"/>
    </source>
</evidence>
<protein>
    <recommendedName>
        <fullName evidence="8">Na(+)-translocating NADH-quinone reductase subunit A</fullName>
        <shortName evidence="8">Na(+)-NQR subunit A</shortName>
        <shortName evidence="8">Na(+)-translocating NQR subunit A</shortName>
        <ecNumber evidence="8">7.2.1.1</ecNumber>
    </recommendedName>
    <alternativeName>
        <fullName evidence="8">NQR complex subunit A</fullName>
    </alternativeName>
    <alternativeName>
        <fullName evidence="8">NQR-1 subunit A</fullName>
    </alternativeName>
</protein>
<comment type="caution">
    <text evidence="12">The sequence shown here is derived from an EMBL/GenBank/DDBJ whole genome shotgun (WGS) entry which is preliminary data.</text>
</comment>
<dbReference type="EC" id="7.2.1.1" evidence="8"/>
<evidence type="ECO:0000313" key="13">
    <source>
        <dbReference type="Proteomes" id="UP000599523"/>
    </source>
</evidence>
<feature type="domain" description="NqrA N-terminal barrel-sandwich hybrid" evidence="9">
    <location>
        <begin position="3"/>
        <end position="96"/>
    </location>
</feature>
<dbReference type="Proteomes" id="UP000599523">
    <property type="component" value="Unassembled WGS sequence"/>
</dbReference>
<dbReference type="PANTHER" id="PTHR37839">
    <property type="entry name" value="NA(+)-TRANSLOCATING NADH-QUINONE REDUCTASE SUBUNIT A"/>
    <property type="match status" value="1"/>
</dbReference>
<evidence type="ECO:0000259" key="10">
    <source>
        <dbReference type="Pfam" id="PF11973"/>
    </source>
</evidence>
<dbReference type="Pfam" id="PF24836">
    <property type="entry name" value="NQRA_2nd"/>
    <property type="match status" value="1"/>
</dbReference>
<comment type="subunit">
    <text evidence="8">Composed of six subunits; NqrA, NqrB, NqrC, NqrD, NqrE and NqrF.</text>
</comment>
<evidence type="ECO:0000256" key="7">
    <source>
        <dbReference type="ARBA" id="ARBA00023201"/>
    </source>
</evidence>
<accession>A0A972FA49</accession>
<keyword evidence="7 8" id="KW-0739">Sodium transport</keyword>
<dbReference type="GO" id="GO:0006814">
    <property type="term" value="P:sodium ion transport"/>
    <property type="evidence" value="ECO:0007669"/>
    <property type="project" value="UniProtKB-UniRule"/>
</dbReference>
<evidence type="ECO:0000259" key="11">
    <source>
        <dbReference type="Pfam" id="PF24836"/>
    </source>
</evidence>
<sequence length="453" mass="49151">MHIKINKGLDLPIAGKPEQRIHAARPVRHVAVLGVDHVDLKPTMLVAEGDRVKLGQALFEHKKLPGVRITAPGAGEVVAINRGARRMLQSVVIRLDETEEEETFAAYPASELAGLSGEQVVENLLASGMWTALRTRPFGKLPDPTTRPAAVFVTAMDTNPLAADPAPIIEAEGEAFVNGLNVVSRLTDGKLWMCKAANAALPSSGLPANAVTASFEGPHPAGLPSTHIHFLDPVDAHKTVWHLNYQDVIAIGKLFVTGRLSTERVVSLAGPQVKEPRLLRTRMGACIEELLEDEVHDGDNRAISGSVLSGRRAAGWSSYLGCHHLQISVIEETSPREVLGWLNPAGKLKFSFLNVTFNAFKRGSGQAIDFTANQNGSPRAMVPVGAFEDVMPLDILPTQLLRYLLVRDTDMAQKLGCLELDEEDLALCSFVCVGKYDYAPVLRQNLTQIEREG</sequence>
<keyword evidence="1 8" id="KW-0813">Transport</keyword>
<dbReference type="Pfam" id="PF11973">
    <property type="entry name" value="NQRA_SLBB"/>
    <property type="match status" value="1"/>
</dbReference>
<dbReference type="InterPro" id="IPR056148">
    <property type="entry name" value="NQRA_2nd"/>
</dbReference>
<evidence type="ECO:0000256" key="4">
    <source>
        <dbReference type="ARBA" id="ARBA00023053"/>
    </source>
</evidence>
<proteinExistence type="inferred from homology"/>
<dbReference type="InterPro" id="IPR056147">
    <property type="entry name" value="NQRA_N"/>
</dbReference>
<dbReference type="Pfam" id="PF05896">
    <property type="entry name" value="NQRA_N"/>
    <property type="match status" value="1"/>
</dbReference>
<dbReference type="HAMAP" id="MF_00425">
    <property type="entry name" value="NqrA"/>
    <property type="match status" value="1"/>
</dbReference>
<keyword evidence="6 8" id="KW-0830">Ubiquinone</keyword>
<keyword evidence="5 8" id="KW-0406">Ion transport</keyword>
<comment type="catalytic activity">
    <reaction evidence="8">
        <text>a ubiquinone + n Na(+)(in) + NADH + H(+) = a ubiquinol + n Na(+)(out) + NAD(+)</text>
        <dbReference type="Rhea" id="RHEA:47748"/>
        <dbReference type="Rhea" id="RHEA-COMP:9565"/>
        <dbReference type="Rhea" id="RHEA-COMP:9566"/>
        <dbReference type="ChEBI" id="CHEBI:15378"/>
        <dbReference type="ChEBI" id="CHEBI:16389"/>
        <dbReference type="ChEBI" id="CHEBI:17976"/>
        <dbReference type="ChEBI" id="CHEBI:29101"/>
        <dbReference type="ChEBI" id="CHEBI:57540"/>
        <dbReference type="ChEBI" id="CHEBI:57945"/>
        <dbReference type="EC" id="7.2.1.1"/>
    </reaction>
</comment>
<evidence type="ECO:0000256" key="6">
    <source>
        <dbReference type="ARBA" id="ARBA00023075"/>
    </source>
</evidence>
<dbReference type="InterPro" id="IPR022615">
    <property type="entry name" value="NqrA_C_domain"/>
</dbReference>
<dbReference type="PANTHER" id="PTHR37839:SF1">
    <property type="entry name" value="NA(+)-TRANSLOCATING NADH-QUINONE REDUCTASE SUBUNIT A"/>
    <property type="match status" value="1"/>
</dbReference>
<evidence type="ECO:0000256" key="8">
    <source>
        <dbReference type="HAMAP-Rule" id="MF_00425"/>
    </source>
</evidence>
<feature type="domain" description="NqrA second alpha/beta" evidence="11">
    <location>
        <begin position="116"/>
        <end position="260"/>
    </location>
</feature>
<dbReference type="NCBIfam" id="NF003759">
    <property type="entry name" value="PRK05352.1-2"/>
    <property type="match status" value="1"/>
</dbReference>
<comment type="function">
    <text evidence="8">NQR complex catalyzes the reduction of ubiquinone-1 to ubiquinol by two successive reactions, coupled with the transport of Na(+) ions from the cytoplasm to the periplasm. NqrA to NqrE are probably involved in the second step, the conversion of ubisemiquinone to ubiquinol.</text>
</comment>
<organism evidence="12 13">
    <name type="scientific">Azoarcus taiwanensis</name>
    <dbReference type="NCBI Taxonomy" id="666964"/>
    <lineage>
        <taxon>Bacteria</taxon>
        <taxon>Pseudomonadati</taxon>
        <taxon>Pseudomonadota</taxon>
        <taxon>Betaproteobacteria</taxon>
        <taxon>Rhodocyclales</taxon>
        <taxon>Zoogloeaceae</taxon>
        <taxon>Azoarcus</taxon>
    </lineage>
</organism>
<comment type="similarity">
    <text evidence="8">Belongs to the NqrA family.</text>
</comment>
<dbReference type="EMBL" id="WTVM01000001">
    <property type="protein sequence ID" value="NMG01382.1"/>
    <property type="molecule type" value="Genomic_DNA"/>
</dbReference>
<dbReference type="AlphaFoldDB" id="A0A972FA49"/>